<feature type="region of interest" description="Disordered" evidence="1">
    <location>
        <begin position="128"/>
        <end position="213"/>
    </location>
</feature>
<dbReference type="AlphaFoldDB" id="A0A1M4EH12"/>
<evidence type="ECO:0000256" key="1">
    <source>
        <dbReference type="SAM" id="MobiDB-lite"/>
    </source>
</evidence>
<sequence length="213" mass="21651">MFPGSFARGGASTRGADGGYRTGLWQLFQADGRAVDFLGSQASGPARLGGTAHEGHGGWRVGQLAGGEDTACGNMTSTAQLDAWLRDLPAAPPFSSAAPGPAEMVRNRYSSTLLASAGGERLLEVATEQAGGAERGRCTAVAAAGPADVRATRRARRPTGPGPSSGPATAAPRGSDPRRPLTPGGGSVSARPTDKGDERDHTGEPAEDRAPRH</sequence>
<feature type="compositionally biased region" description="Low complexity" evidence="1">
    <location>
        <begin position="165"/>
        <end position="174"/>
    </location>
</feature>
<gene>
    <name evidence="2" type="ORF">BN4615_P7379</name>
</gene>
<dbReference type="Gene3D" id="3.40.50.1110">
    <property type="entry name" value="SGNH hydrolase"/>
    <property type="match status" value="1"/>
</dbReference>
<protein>
    <submittedName>
        <fullName evidence="2">Lipolytic enzyme, G-D-S-L</fullName>
    </submittedName>
</protein>
<organism evidence="2">
    <name type="scientific">Nonomuraea gerenzanensis</name>
    <dbReference type="NCBI Taxonomy" id="93944"/>
    <lineage>
        <taxon>Bacteria</taxon>
        <taxon>Bacillati</taxon>
        <taxon>Actinomycetota</taxon>
        <taxon>Actinomycetes</taxon>
        <taxon>Streptosporangiales</taxon>
        <taxon>Streptosporangiaceae</taxon>
        <taxon>Nonomuraea</taxon>
    </lineage>
</organism>
<feature type="compositionally biased region" description="Low complexity" evidence="1">
    <location>
        <begin position="139"/>
        <end position="149"/>
    </location>
</feature>
<dbReference type="EMBL" id="LT559118">
    <property type="protein sequence ID" value="SBO97863.1"/>
    <property type="molecule type" value="Genomic_DNA"/>
</dbReference>
<accession>A0A1M4EH12</accession>
<dbReference type="InterPro" id="IPR036514">
    <property type="entry name" value="SGNH_hydro_sf"/>
</dbReference>
<evidence type="ECO:0000313" key="2">
    <source>
        <dbReference type="EMBL" id="SBO97863.1"/>
    </source>
</evidence>
<dbReference type="RefSeq" id="WP_225266597.1">
    <property type="nucleotide sequence ID" value="NZ_CP084058.1"/>
</dbReference>
<feature type="compositionally biased region" description="Basic and acidic residues" evidence="1">
    <location>
        <begin position="192"/>
        <end position="213"/>
    </location>
</feature>
<reference evidence="2" key="1">
    <citation type="submission" date="2016-04" db="EMBL/GenBank/DDBJ databases">
        <authorList>
            <person name="Evans L.H."/>
            <person name="Alamgir A."/>
            <person name="Owens N."/>
            <person name="Weber N.D."/>
            <person name="Virtaneva K."/>
            <person name="Barbian K."/>
            <person name="Babar A."/>
            <person name="Rosenke K."/>
        </authorList>
    </citation>
    <scope>NUCLEOTIDE SEQUENCE</scope>
    <source>
        <strain evidence="2">Nono1</strain>
    </source>
</reference>
<name>A0A1M4EH12_9ACTN</name>
<proteinExistence type="predicted"/>